<gene>
    <name evidence="9" type="ORF">FZC74_16770</name>
    <name evidence="10" type="ORF">FZC75_19500</name>
</gene>
<keyword evidence="7" id="KW-1133">Transmembrane helix</keyword>
<feature type="transmembrane region" description="Helical" evidence="7">
    <location>
        <begin position="9"/>
        <end position="31"/>
    </location>
</feature>
<keyword evidence="2" id="KW-0479">Metal-binding</keyword>
<comment type="subcellular location">
    <subcellularLocation>
        <location evidence="1">Cell envelope</location>
    </subcellularLocation>
</comment>
<dbReference type="OrthoDB" id="9773456at2"/>
<dbReference type="InterPro" id="IPR008972">
    <property type="entry name" value="Cupredoxin"/>
</dbReference>
<dbReference type="PRINTS" id="PR01166">
    <property type="entry name" value="CYCOXIDASEII"/>
</dbReference>
<keyword evidence="7" id="KW-0812">Transmembrane</keyword>
<evidence type="ECO:0000256" key="1">
    <source>
        <dbReference type="ARBA" id="ARBA00004196"/>
    </source>
</evidence>
<dbReference type="Pfam" id="PF00116">
    <property type="entry name" value="COX2"/>
    <property type="match status" value="1"/>
</dbReference>
<dbReference type="InterPro" id="IPR034214">
    <property type="entry name" value="Ba3_CcO_II_C"/>
</dbReference>
<comment type="function">
    <text evidence="4">Subunits I and II form the functional core of the enzyme complex. Electrons originating in cytochrome c are transferred via heme a and Cu(A) to the binuclear center formed by heme a3 and Cu(B).</text>
</comment>
<evidence type="ECO:0000256" key="6">
    <source>
        <dbReference type="ARBA" id="ARBA00047816"/>
    </source>
</evidence>
<dbReference type="RefSeq" id="WP_148966697.1">
    <property type="nucleotide sequence ID" value="NZ_JBNIKO010000012.1"/>
</dbReference>
<dbReference type="Proteomes" id="UP000324517">
    <property type="component" value="Unassembled WGS sequence"/>
</dbReference>
<evidence type="ECO:0000256" key="2">
    <source>
        <dbReference type="ARBA" id="ARBA00022723"/>
    </source>
</evidence>
<feature type="domain" description="Cytochrome oxidase subunit II copper A binding" evidence="8">
    <location>
        <begin position="38"/>
        <end position="157"/>
    </location>
</feature>
<reference evidence="11 12" key="1">
    <citation type="submission" date="2019-08" db="EMBL/GenBank/DDBJ databases">
        <title>Bacillus genomes from the desert of Cuatro Cienegas, Coahuila.</title>
        <authorList>
            <person name="Olmedo-Alvarez G."/>
        </authorList>
    </citation>
    <scope>NUCLEOTIDE SEQUENCE [LARGE SCALE GENOMIC DNA]</scope>
    <source>
        <strain evidence="9 11">CH88_3T</strain>
        <strain evidence="10 12">CH98b_3T</strain>
    </source>
</reference>
<dbReference type="PROSITE" id="PS00078">
    <property type="entry name" value="COX2"/>
    <property type="match status" value="1"/>
</dbReference>
<dbReference type="Proteomes" id="UP000323393">
    <property type="component" value="Unassembled WGS sequence"/>
</dbReference>
<evidence type="ECO:0000313" key="11">
    <source>
        <dbReference type="Proteomes" id="UP000323393"/>
    </source>
</evidence>
<sequence length="157" mass="17624">MHLHRYEKYWLIFGVGTLVVFLSVIGFTAFAHGHHPPSHMATVDAENVRASAPFDEPGLKKVDENTYEATIIAMTFGYEPNKITVPKGSTVKFQLTSQDVVHSFTIPKTNVNMMITPGHINQSEHTFKEAGSYLVLCNEYCGIGHQHMQMEIEVTDE</sequence>
<dbReference type="CDD" id="cd13913">
    <property type="entry name" value="ba3_CcO_II_C"/>
    <property type="match status" value="1"/>
</dbReference>
<protein>
    <recommendedName>
        <fullName evidence="5">Cytochrome aa3 subunit 2</fullName>
    </recommendedName>
</protein>
<evidence type="ECO:0000313" key="9">
    <source>
        <dbReference type="EMBL" id="TYS57343.1"/>
    </source>
</evidence>
<organism evidence="10 12">
    <name type="scientific">Sutcliffiella horikoshii</name>
    <dbReference type="NCBI Taxonomy" id="79883"/>
    <lineage>
        <taxon>Bacteria</taxon>
        <taxon>Bacillati</taxon>
        <taxon>Bacillota</taxon>
        <taxon>Bacilli</taxon>
        <taxon>Bacillales</taxon>
        <taxon>Bacillaceae</taxon>
        <taxon>Sutcliffiella</taxon>
    </lineage>
</organism>
<dbReference type="SUPFAM" id="SSF49503">
    <property type="entry name" value="Cupredoxins"/>
    <property type="match status" value="1"/>
</dbReference>
<proteinExistence type="predicted"/>
<dbReference type="Gene3D" id="1.20.1070.10">
    <property type="entry name" value="Rhodopsin 7-helix transmembrane proteins"/>
    <property type="match status" value="1"/>
</dbReference>
<comment type="catalytic activity">
    <reaction evidence="6">
        <text>4 Fe(II)-[cytochrome c] + O2 + 8 H(+)(in) = 4 Fe(III)-[cytochrome c] + 2 H2O + 4 H(+)(out)</text>
        <dbReference type="Rhea" id="RHEA:11436"/>
        <dbReference type="Rhea" id="RHEA-COMP:10350"/>
        <dbReference type="Rhea" id="RHEA-COMP:14399"/>
        <dbReference type="ChEBI" id="CHEBI:15377"/>
        <dbReference type="ChEBI" id="CHEBI:15378"/>
        <dbReference type="ChEBI" id="CHEBI:15379"/>
        <dbReference type="ChEBI" id="CHEBI:29033"/>
        <dbReference type="ChEBI" id="CHEBI:29034"/>
        <dbReference type="EC" id="7.1.1.9"/>
    </reaction>
</comment>
<evidence type="ECO:0000256" key="3">
    <source>
        <dbReference type="ARBA" id="ARBA00023008"/>
    </source>
</evidence>
<keyword evidence="3" id="KW-0186">Copper</keyword>
<evidence type="ECO:0000313" key="12">
    <source>
        <dbReference type="Proteomes" id="UP000324517"/>
    </source>
</evidence>
<dbReference type="GO" id="GO:0004129">
    <property type="term" value="F:cytochrome-c oxidase activity"/>
    <property type="evidence" value="ECO:0007669"/>
    <property type="project" value="UniProtKB-EC"/>
</dbReference>
<dbReference type="GO" id="GO:0016020">
    <property type="term" value="C:membrane"/>
    <property type="evidence" value="ECO:0007669"/>
    <property type="project" value="InterPro"/>
</dbReference>
<evidence type="ECO:0000256" key="4">
    <source>
        <dbReference type="ARBA" id="ARBA00024688"/>
    </source>
</evidence>
<evidence type="ECO:0000256" key="5">
    <source>
        <dbReference type="ARBA" id="ARBA00031399"/>
    </source>
</evidence>
<comment type="caution">
    <text evidence="10">The sequence shown here is derived from an EMBL/GenBank/DDBJ whole genome shotgun (WGS) entry which is preliminary data.</text>
</comment>
<dbReference type="GO" id="GO:0030313">
    <property type="term" value="C:cell envelope"/>
    <property type="evidence" value="ECO:0007669"/>
    <property type="project" value="UniProtKB-SubCell"/>
</dbReference>
<dbReference type="EMBL" id="VTEU01000008">
    <property type="protein sequence ID" value="TYS57343.1"/>
    <property type="molecule type" value="Genomic_DNA"/>
</dbReference>
<keyword evidence="7" id="KW-0472">Membrane</keyword>
<dbReference type="InterPro" id="IPR051403">
    <property type="entry name" value="NosZ/Cyto_c_oxidase_sub2"/>
</dbReference>
<evidence type="ECO:0000256" key="7">
    <source>
        <dbReference type="SAM" id="Phobius"/>
    </source>
</evidence>
<dbReference type="EMBL" id="VTET01000013">
    <property type="protein sequence ID" value="TYS67264.1"/>
    <property type="molecule type" value="Genomic_DNA"/>
</dbReference>
<dbReference type="InterPro" id="IPR002429">
    <property type="entry name" value="CcO_II-like_C"/>
</dbReference>
<dbReference type="PROSITE" id="PS50857">
    <property type="entry name" value="COX2_CUA"/>
    <property type="match status" value="1"/>
</dbReference>
<dbReference type="AlphaFoldDB" id="A0A5D4S116"/>
<name>A0A5D4S116_9BACI</name>
<dbReference type="PANTHER" id="PTHR42838">
    <property type="entry name" value="CYTOCHROME C OXIDASE SUBUNIT II"/>
    <property type="match status" value="1"/>
</dbReference>
<accession>A0A5D4S116</accession>
<dbReference type="GO" id="GO:0005507">
    <property type="term" value="F:copper ion binding"/>
    <property type="evidence" value="ECO:0007669"/>
    <property type="project" value="InterPro"/>
</dbReference>
<evidence type="ECO:0000313" key="10">
    <source>
        <dbReference type="EMBL" id="TYS67264.1"/>
    </source>
</evidence>
<dbReference type="InterPro" id="IPR001505">
    <property type="entry name" value="Copper_CuA"/>
</dbReference>
<evidence type="ECO:0000259" key="8">
    <source>
        <dbReference type="PROSITE" id="PS50857"/>
    </source>
</evidence>
<dbReference type="PANTHER" id="PTHR42838:SF2">
    <property type="entry name" value="NITROUS-OXIDE REDUCTASE"/>
    <property type="match status" value="1"/>
</dbReference>
<dbReference type="Gene3D" id="2.60.40.420">
    <property type="entry name" value="Cupredoxins - blue copper proteins"/>
    <property type="match status" value="1"/>
</dbReference>